<reference evidence="4" key="1">
    <citation type="submission" date="2017-04" db="EMBL/GenBank/DDBJ databases">
        <authorList>
            <person name="Varghese N."/>
            <person name="Submissions S."/>
        </authorList>
    </citation>
    <scope>NUCLEOTIDE SEQUENCE [LARGE SCALE GENOMIC DNA]</scope>
    <source>
        <strain evidence="4">DSM 20463</strain>
    </source>
</reference>
<dbReference type="GO" id="GO:0046417">
    <property type="term" value="P:chorismate metabolic process"/>
    <property type="evidence" value="ECO:0007669"/>
    <property type="project" value="InterPro"/>
</dbReference>
<evidence type="ECO:0000256" key="1">
    <source>
        <dbReference type="ARBA" id="ARBA00023235"/>
    </source>
</evidence>
<dbReference type="AlphaFoldDB" id="A0A1W1VE02"/>
<dbReference type="InterPro" id="IPR051331">
    <property type="entry name" value="Chorismate_mutase-related"/>
</dbReference>
<dbReference type="Proteomes" id="UP000192368">
    <property type="component" value="Unassembled WGS sequence"/>
</dbReference>
<dbReference type="Pfam" id="PF01817">
    <property type="entry name" value="CM_2"/>
    <property type="match status" value="1"/>
</dbReference>
<dbReference type="OrthoDB" id="9802281at2"/>
<dbReference type="SUPFAM" id="SSF48600">
    <property type="entry name" value="Chorismate mutase II"/>
    <property type="match status" value="1"/>
</dbReference>
<evidence type="ECO:0000313" key="3">
    <source>
        <dbReference type="EMBL" id="SMB91555.1"/>
    </source>
</evidence>
<protein>
    <submittedName>
        <fullName evidence="3">Chorismate mutase</fullName>
    </submittedName>
</protein>
<dbReference type="InterPro" id="IPR002701">
    <property type="entry name" value="CM_II_prokaryot"/>
</dbReference>
<keyword evidence="4" id="KW-1185">Reference proteome</keyword>
<dbReference type="InterPro" id="IPR011279">
    <property type="entry name" value="Chorismate_mutase_GmP"/>
</dbReference>
<feature type="domain" description="Chorismate mutase" evidence="2">
    <location>
        <begin position="1"/>
        <end position="85"/>
    </location>
</feature>
<dbReference type="GO" id="GO:0009697">
    <property type="term" value="P:salicylic acid biosynthetic process"/>
    <property type="evidence" value="ECO:0007669"/>
    <property type="project" value="TreeGrafter"/>
</dbReference>
<dbReference type="InterPro" id="IPR036263">
    <property type="entry name" value="Chorismate_II_sf"/>
</dbReference>
<proteinExistence type="predicted"/>
<dbReference type="SMART" id="SM00830">
    <property type="entry name" value="CM_2"/>
    <property type="match status" value="1"/>
</dbReference>
<dbReference type="PANTHER" id="PTHR38041:SF1">
    <property type="entry name" value="CHORISMATE MUTASE"/>
    <property type="match status" value="1"/>
</dbReference>
<accession>A0A1W1VE02</accession>
<dbReference type="PANTHER" id="PTHR38041">
    <property type="entry name" value="CHORISMATE MUTASE"/>
    <property type="match status" value="1"/>
</dbReference>
<dbReference type="PROSITE" id="PS51168">
    <property type="entry name" value="CHORISMATE_MUT_2"/>
    <property type="match status" value="1"/>
</dbReference>
<dbReference type="Gene3D" id="1.20.59.10">
    <property type="entry name" value="Chorismate mutase"/>
    <property type="match status" value="1"/>
</dbReference>
<dbReference type="RefSeq" id="WP_084231349.1">
    <property type="nucleotide sequence ID" value="NZ_FWWR01000012.1"/>
</dbReference>
<evidence type="ECO:0000259" key="2">
    <source>
        <dbReference type="PROSITE" id="PS51168"/>
    </source>
</evidence>
<evidence type="ECO:0000313" key="4">
    <source>
        <dbReference type="Proteomes" id="UP000192368"/>
    </source>
</evidence>
<organism evidence="3 4">
    <name type="scientific">Peptoniphilus asaccharolyticus DSM 20463</name>
    <dbReference type="NCBI Taxonomy" id="573058"/>
    <lineage>
        <taxon>Bacteria</taxon>
        <taxon>Bacillati</taxon>
        <taxon>Bacillota</taxon>
        <taxon>Tissierellia</taxon>
        <taxon>Tissierellales</taxon>
        <taxon>Peptoniphilaceae</taxon>
        <taxon>Peptoniphilus</taxon>
    </lineage>
</organism>
<name>A0A1W1VE02_PEPAS</name>
<dbReference type="STRING" id="573058.SAMN00017477_1812"/>
<gene>
    <name evidence="3" type="ORF">SAMN00017477_1812</name>
</gene>
<keyword evidence="1" id="KW-0413">Isomerase</keyword>
<sequence length="85" mass="10155">MNDLEKMRIEIDEVDRKIVELFEERIDIAKRIGAWKKENGIEIFDSNREEKVIEKAICYLKDKSQKSEIADLFHKLMDISKDIQK</sequence>
<dbReference type="InterPro" id="IPR036979">
    <property type="entry name" value="CM_dom_sf"/>
</dbReference>
<dbReference type="GO" id="GO:0004106">
    <property type="term" value="F:chorismate mutase activity"/>
    <property type="evidence" value="ECO:0007669"/>
    <property type="project" value="InterPro"/>
</dbReference>
<dbReference type="EMBL" id="FWWR01000012">
    <property type="protein sequence ID" value="SMB91555.1"/>
    <property type="molecule type" value="Genomic_DNA"/>
</dbReference>
<dbReference type="NCBIfam" id="TIGR01805">
    <property type="entry name" value="CM_mono_grmpos"/>
    <property type="match status" value="1"/>
</dbReference>